<name>A0A1T3NIL1_9ACTN</name>
<evidence type="ECO:0008006" key="4">
    <source>
        <dbReference type="Google" id="ProtNLM"/>
    </source>
</evidence>
<keyword evidence="1" id="KW-0732">Signal</keyword>
<gene>
    <name evidence="2" type="ORF">B4N89_44870</name>
</gene>
<dbReference type="AlphaFoldDB" id="A0A1T3NIL1"/>
<accession>A0A1T3NIL1</accession>
<reference evidence="2 3" key="1">
    <citation type="submission" date="2017-03" db="EMBL/GenBank/DDBJ databases">
        <title>Draft genome sequence of Streptomyces scabrisporus NF3, endophyte isolated from Amphipterygium adstringens.</title>
        <authorList>
            <person name="Vazquez M."/>
            <person name="Ceapa C.D."/>
            <person name="Rodriguez Luna D."/>
            <person name="Sanchez Esquivel S."/>
        </authorList>
    </citation>
    <scope>NUCLEOTIDE SEQUENCE [LARGE SCALE GENOMIC DNA]</scope>
    <source>
        <strain evidence="2 3">NF3</strain>
    </source>
</reference>
<evidence type="ECO:0000313" key="3">
    <source>
        <dbReference type="Proteomes" id="UP000190037"/>
    </source>
</evidence>
<dbReference type="EMBL" id="MWQN01000005">
    <property type="protein sequence ID" value="OPC76628.1"/>
    <property type="molecule type" value="Genomic_DNA"/>
</dbReference>
<protein>
    <recommendedName>
        <fullName evidence="4">DUF2147 domain-containing protein</fullName>
    </recommendedName>
</protein>
<feature type="chain" id="PRO_5013001522" description="DUF2147 domain-containing protein" evidence="1">
    <location>
        <begin position="23"/>
        <end position="135"/>
    </location>
</feature>
<dbReference type="Proteomes" id="UP000190037">
    <property type="component" value="Unassembled WGS sequence"/>
</dbReference>
<feature type="signal peptide" evidence="1">
    <location>
        <begin position="1"/>
        <end position="22"/>
    </location>
</feature>
<keyword evidence="3" id="KW-1185">Reference proteome</keyword>
<organism evidence="2 3">
    <name type="scientific">Embleya scabrispora</name>
    <dbReference type="NCBI Taxonomy" id="159449"/>
    <lineage>
        <taxon>Bacteria</taxon>
        <taxon>Bacillati</taxon>
        <taxon>Actinomycetota</taxon>
        <taxon>Actinomycetes</taxon>
        <taxon>Kitasatosporales</taxon>
        <taxon>Streptomycetaceae</taxon>
        <taxon>Embleya</taxon>
    </lineage>
</organism>
<comment type="caution">
    <text evidence="2">The sequence shown here is derived from an EMBL/GenBank/DDBJ whole genome shotgun (WGS) entry which is preliminary data.</text>
</comment>
<evidence type="ECO:0000256" key="1">
    <source>
        <dbReference type="SAM" id="SignalP"/>
    </source>
</evidence>
<proteinExistence type="predicted"/>
<sequence length="135" mass="14018">MLAAALLLLVGGGVFLSQQAQAAPLGSCGSAYSVRTIRGLSAPDGRLGGLVTVYSAPGNKWCAIARPSAVNMGKPSRMAVNLGMRKNGLLYTSGDWGAYKYYAGPVYLNVTGAGERTVGAEMQIGNTTYYAFSTL</sequence>
<evidence type="ECO:0000313" key="2">
    <source>
        <dbReference type="EMBL" id="OPC76628.1"/>
    </source>
</evidence>